<dbReference type="InterPro" id="IPR012908">
    <property type="entry name" value="PGAP1-ab_dom-like"/>
</dbReference>
<dbReference type="GO" id="GO:0016788">
    <property type="term" value="F:hydrolase activity, acting on ester bonds"/>
    <property type="evidence" value="ECO:0007669"/>
    <property type="project" value="InterPro"/>
</dbReference>
<keyword evidence="3" id="KW-1185">Reference proteome</keyword>
<protein>
    <recommendedName>
        <fullName evidence="1">GPI inositol-deacylase PGAP1-like alpha/beta domain-containing protein</fullName>
    </recommendedName>
</protein>
<sequence length="174" mass="19606">MDSAFVKYVEGLFNESSEKLNWTGKNSTGARSDAAEESINKVYEWHSKNPDEPIRLVGHSHGGNVAILLANLLEKKGKKVEILITVATPVREYKLDTKVGQHIQMYNNRDSVQMDMGGKWWRLGFGSTSTRKFKGADNVRAKDGETGSKIEAHSTMHSNVDIWKKYIEPILKLK</sequence>
<proteinExistence type="predicted"/>
<evidence type="ECO:0000313" key="3">
    <source>
        <dbReference type="Proteomes" id="UP000037688"/>
    </source>
</evidence>
<feature type="domain" description="GPI inositol-deacylase PGAP1-like alpha/beta" evidence="1">
    <location>
        <begin position="38"/>
        <end position="108"/>
    </location>
</feature>
<dbReference type="AlphaFoldDB" id="A0A0M9BQ83"/>
<dbReference type="RefSeq" id="WP_053781514.1">
    <property type="nucleotide sequence ID" value="NZ_LITU01000059.1"/>
</dbReference>
<dbReference type="SUPFAM" id="SSF53474">
    <property type="entry name" value="alpha/beta-Hydrolases"/>
    <property type="match status" value="1"/>
</dbReference>
<dbReference type="Proteomes" id="UP000037688">
    <property type="component" value="Unassembled WGS sequence"/>
</dbReference>
<dbReference type="Pfam" id="PF07819">
    <property type="entry name" value="PGAP1"/>
    <property type="match status" value="1"/>
</dbReference>
<accession>A0A0M9BQ83</accession>
<name>A0A0M9BQ83_9BACL</name>
<gene>
    <name evidence="2" type="ORF">AMS66_14850</name>
</gene>
<dbReference type="PATRIC" id="fig|1705561.3.peg.2905"/>
<dbReference type="Gene3D" id="3.40.50.1820">
    <property type="entry name" value="alpha/beta hydrolase"/>
    <property type="match status" value="1"/>
</dbReference>
<evidence type="ECO:0000259" key="1">
    <source>
        <dbReference type="Pfam" id="PF07819"/>
    </source>
</evidence>
<dbReference type="EMBL" id="LITU01000059">
    <property type="protein sequence ID" value="KOY15902.1"/>
    <property type="molecule type" value="Genomic_DNA"/>
</dbReference>
<dbReference type="InterPro" id="IPR029058">
    <property type="entry name" value="AB_hydrolase_fold"/>
</dbReference>
<comment type="caution">
    <text evidence="2">The sequence shown here is derived from an EMBL/GenBank/DDBJ whole genome shotgun (WGS) entry which is preliminary data.</text>
</comment>
<organism evidence="2 3">
    <name type="scientific">Paenibacillus xylanivorans</name>
    <dbReference type="NCBI Taxonomy" id="1705561"/>
    <lineage>
        <taxon>Bacteria</taxon>
        <taxon>Bacillati</taxon>
        <taxon>Bacillota</taxon>
        <taxon>Bacilli</taxon>
        <taxon>Bacillales</taxon>
        <taxon>Paenibacillaceae</taxon>
        <taxon>Paenibacillus</taxon>
    </lineage>
</organism>
<reference evidence="2 3" key="1">
    <citation type="submission" date="2015-08" db="EMBL/GenBank/DDBJ databases">
        <title>Draft genome sequence of cellulolytic and xylanolytic Paenibacillus sp. A59, isolated from a decaying forest soil from Patagonia, Argentina.</title>
        <authorList>
            <person name="Ghio S."/>
            <person name="Caceres A.M."/>
            <person name="Talia P."/>
            <person name="Grasso D."/>
            <person name="Campos E."/>
        </authorList>
    </citation>
    <scope>NUCLEOTIDE SEQUENCE [LARGE SCALE GENOMIC DNA]</scope>
    <source>
        <strain evidence="2 3">A59</strain>
    </source>
</reference>
<evidence type="ECO:0000313" key="2">
    <source>
        <dbReference type="EMBL" id="KOY15902.1"/>
    </source>
</evidence>